<dbReference type="EMBL" id="CAKMMF010000019">
    <property type="protein sequence ID" value="CAH1211569.1"/>
    <property type="molecule type" value="Genomic_DNA"/>
</dbReference>
<name>A0ABM9CHC3_9BACL</name>
<reference evidence="7" key="1">
    <citation type="submission" date="2022-01" db="EMBL/GenBank/DDBJ databases">
        <authorList>
            <person name="Criscuolo A."/>
        </authorList>
    </citation>
    <scope>NUCLEOTIDE SEQUENCE</scope>
    <source>
        <strain evidence="7">CIP111893</strain>
    </source>
</reference>
<dbReference type="InterPro" id="IPR006127">
    <property type="entry name" value="ZnuA-like"/>
</dbReference>
<comment type="similarity">
    <text evidence="5">Belongs to the bacterial solute-binding protein 9 family.</text>
</comment>
<dbReference type="SUPFAM" id="SSF53807">
    <property type="entry name" value="Helical backbone' metal receptor"/>
    <property type="match status" value="1"/>
</dbReference>
<evidence type="ECO:0000313" key="7">
    <source>
        <dbReference type="EMBL" id="CAH1211569.1"/>
    </source>
</evidence>
<dbReference type="RefSeq" id="WP_290370441.1">
    <property type="nucleotide sequence ID" value="NZ_CAKMMF010000019.1"/>
</dbReference>
<protein>
    <submittedName>
        <fullName evidence="7">Manganese-binding lipoprotein MntA</fullName>
    </submittedName>
</protein>
<comment type="caution">
    <text evidence="7">The sequence shown here is derived from an EMBL/GenBank/DDBJ whole genome shotgun (WGS) entry which is preliminary data.</text>
</comment>
<proteinExistence type="inferred from homology"/>
<keyword evidence="4 6" id="KW-0732">Signal</keyword>
<dbReference type="PRINTS" id="PR00691">
    <property type="entry name" value="ADHESINB"/>
</dbReference>
<accession>A0ABM9CHC3</accession>
<organism evidence="7 8">
    <name type="scientific">Paenibacillus plantiphilus</name>
    <dbReference type="NCBI Taxonomy" id="2905650"/>
    <lineage>
        <taxon>Bacteria</taxon>
        <taxon>Bacillati</taxon>
        <taxon>Bacillota</taxon>
        <taxon>Bacilli</taxon>
        <taxon>Bacillales</taxon>
        <taxon>Paenibacillaceae</taxon>
        <taxon>Paenibacillus</taxon>
    </lineage>
</organism>
<evidence type="ECO:0000256" key="3">
    <source>
        <dbReference type="ARBA" id="ARBA00022723"/>
    </source>
</evidence>
<keyword evidence="8" id="KW-1185">Reference proteome</keyword>
<evidence type="ECO:0000256" key="2">
    <source>
        <dbReference type="ARBA" id="ARBA00022448"/>
    </source>
</evidence>
<dbReference type="Pfam" id="PF01297">
    <property type="entry name" value="ZnuA"/>
    <property type="match status" value="1"/>
</dbReference>
<evidence type="ECO:0000256" key="4">
    <source>
        <dbReference type="ARBA" id="ARBA00022729"/>
    </source>
</evidence>
<keyword evidence="7" id="KW-0449">Lipoprotein</keyword>
<evidence type="ECO:0000256" key="6">
    <source>
        <dbReference type="SAM" id="SignalP"/>
    </source>
</evidence>
<feature type="chain" id="PRO_5046731206" evidence="6">
    <location>
        <begin position="29"/>
        <end position="318"/>
    </location>
</feature>
<comment type="subcellular location">
    <subcellularLocation>
        <location evidence="1">Cell envelope</location>
    </subcellularLocation>
</comment>
<dbReference type="PANTHER" id="PTHR42953">
    <property type="entry name" value="HIGH-AFFINITY ZINC UPTAKE SYSTEM PROTEIN ZNUA-RELATED"/>
    <property type="match status" value="1"/>
</dbReference>
<evidence type="ECO:0000256" key="5">
    <source>
        <dbReference type="RuleBase" id="RU003512"/>
    </source>
</evidence>
<dbReference type="PROSITE" id="PS51257">
    <property type="entry name" value="PROKAR_LIPOPROTEIN"/>
    <property type="match status" value="1"/>
</dbReference>
<dbReference type="InterPro" id="IPR050492">
    <property type="entry name" value="Bact_metal-bind_prot9"/>
</dbReference>
<dbReference type="PANTHER" id="PTHR42953:SF1">
    <property type="entry name" value="METAL-BINDING PROTEIN HI_0362-RELATED"/>
    <property type="match status" value="1"/>
</dbReference>
<dbReference type="PRINTS" id="PR00690">
    <property type="entry name" value="ADHESNFAMILY"/>
</dbReference>
<dbReference type="InterPro" id="IPR006128">
    <property type="entry name" value="Lipoprotein_PsaA-like"/>
</dbReference>
<sequence>MRLKTNSAIRRWIMAMLFLTAAMLFVTACGSNGEDFKSGEGKLKVTTTIGMIADVVNNIGGEHVEAIGLMGPGVDPHLYKASQGDIRKLDEADVIFYNGLHLEGKMAEMLEKVGKTKTTVAVSSQLGETELRSDPSGAGVHDPHIWFNVRNWISAAEVIRDTLVEKDPANAENYKKNAADYLAKLEELDHYAKEQIASIPDASRVLVTAHDAFGYFGDAYGIKVMGLQGMSTASEYGTKDVSNLRNYLVDNKIKAVFVESSVPKKSIEAVIEGAKQMGHDVAIGGELFSDAMGKSGTVEGTYIGMVRHNVDTIVHALK</sequence>
<evidence type="ECO:0000313" key="8">
    <source>
        <dbReference type="Proteomes" id="UP000838686"/>
    </source>
</evidence>
<keyword evidence="2 5" id="KW-0813">Transport</keyword>
<dbReference type="Gene3D" id="3.40.50.1980">
    <property type="entry name" value="Nitrogenase molybdenum iron protein domain"/>
    <property type="match status" value="2"/>
</dbReference>
<dbReference type="InterPro" id="IPR006129">
    <property type="entry name" value="AdhesinB"/>
</dbReference>
<gene>
    <name evidence="7" type="primary">mntA</name>
    <name evidence="7" type="ORF">PAECIP111893_03430</name>
</gene>
<keyword evidence="3" id="KW-0479">Metal-binding</keyword>
<dbReference type="Proteomes" id="UP000838686">
    <property type="component" value="Unassembled WGS sequence"/>
</dbReference>
<feature type="signal peptide" evidence="6">
    <location>
        <begin position="1"/>
        <end position="28"/>
    </location>
</feature>
<evidence type="ECO:0000256" key="1">
    <source>
        <dbReference type="ARBA" id="ARBA00004196"/>
    </source>
</evidence>